<dbReference type="InterPro" id="IPR006311">
    <property type="entry name" value="TAT_signal"/>
</dbReference>
<dbReference type="PROSITE" id="PS51318">
    <property type="entry name" value="TAT"/>
    <property type="match status" value="1"/>
</dbReference>
<dbReference type="Proteomes" id="UP001064933">
    <property type="component" value="Chromosome"/>
</dbReference>
<proteinExistence type="predicted"/>
<evidence type="ECO:0000256" key="1">
    <source>
        <dbReference type="SAM" id="MobiDB-lite"/>
    </source>
</evidence>
<protein>
    <submittedName>
        <fullName evidence="2">DUF1501 domain-containing protein</fullName>
    </submittedName>
</protein>
<dbReference type="InterPro" id="IPR010869">
    <property type="entry name" value="DUF1501"/>
</dbReference>
<evidence type="ECO:0000313" key="3">
    <source>
        <dbReference type="Proteomes" id="UP001064933"/>
    </source>
</evidence>
<dbReference type="EMBL" id="CP104562">
    <property type="protein sequence ID" value="UXH79272.1"/>
    <property type="molecule type" value="Genomic_DNA"/>
</dbReference>
<dbReference type="PANTHER" id="PTHR43737:SF1">
    <property type="entry name" value="DUF1501 DOMAIN-CONTAINING PROTEIN"/>
    <property type="match status" value="1"/>
</dbReference>
<sequence>MTRSRSASFPPHGPWATDASVAPRSPDRRRLLLQAAAGAGAWSVPGVRLFAAGADRPRFLLVFLRGGYDASHLLVPIGSSFYYEQRPRIAIARPGAGPETALPVNADWGLHPALRQSLHPLMLAGQARFIPFAGTDDLTRSHFETQDSIELGQPLGGSRDYNSGFLNRLAAELDAQQALSFTDQLPIAFRGPARIANAALRETARPAVDAKNRALITGMYQGRALEKTVEEGLALREELARDLAPAKMKAEMDAAGRNAIAPKGFEAEARRIAALMRGRFSLGFIDIGGWDTHVNQGGATGALANRFEEVGRGLAAIADELGPDLWRQTTVMVISEFGRTFRENGNRGTDHGHGSVYWLLGGGLASQGGPVAGEQIALSASTLFQNRDYPVLNDYRSVLGGLWQRQFGLSRDALGRVFPGAVPRDLGLV</sequence>
<dbReference type="RefSeq" id="WP_261759092.1">
    <property type="nucleotide sequence ID" value="NZ_CP104562.2"/>
</dbReference>
<gene>
    <name evidence="2" type="ORF">N4261_04875</name>
</gene>
<keyword evidence="3" id="KW-1185">Reference proteome</keyword>
<dbReference type="PANTHER" id="PTHR43737">
    <property type="entry name" value="BLL7424 PROTEIN"/>
    <property type="match status" value="1"/>
</dbReference>
<evidence type="ECO:0000313" key="2">
    <source>
        <dbReference type="EMBL" id="UXH79272.1"/>
    </source>
</evidence>
<feature type="region of interest" description="Disordered" evidence="1">
    <location>
        <begin position="1"/>
        <end position="22"/>
    </location>
</feature>
<reference evidence="2" key="1">
    <citation type="submission" date="2022-10" db="EMBL/GenBank/DDBJ databases">
        <title>Characterization and whole genome sequencing of a new Roseateles species, isolated from fresh water.</title>
        <authorList>
            <person name="Guliayeva D.Y."/>
            <person name="Akhremchuk A.E."/>
            <person name="Sikolenko M.A."/>
            <person name="Valentovich L.N."/>
            <person name="Sidarenka A.V."/>
        </authorList>
    </citation>
    <scope>NUCLEOTIDE SEQUENCE</scope>
    <source>
        <strain evidence="2">BIM B-1768</strain>
    </source>
</reference>
<accession>A0ABY6B1J6</accession>
<name>A0ABY6B1J6_9BURK</name>
<organism evidence="2 3">
    <name type="scientific">Roseateles amylovorans</name>
    <dbReference type="NCBI Taxonomy" id="2978473"/>
    <lineage>
        <taxon>Bacteria</taxon>
        <taxon>Pseudomonadati</taxon>
        <taxon>Pseudomonadota</taxon>
        <taxon>Betaproteobacteria</taxon>
        <taxon>Burkholderiales</taxon>
        <taxon>Sphaerotilaceae</taxon>
        <taxon>Roseateles</taxon>
    </lineage>
</organism>
<dbReference type="Pfam" id="PF07394">
    <property type="entry name" value="DUF1501"/>
    <property type="match status" value="1"/>
</dbReference>